<organism evidence="1 2">
    <name type="scientific">Candidula unifasciata</name>
    <dbReference type="NCBI Taxonomy" id="100452"/>
    <lineage>
        <taxon>Eukaryota</taxon>
        <taxon>Metazoa</taxon>
        <taxon>Spiralia</taxon>
        <taxon>Lophotrochozoa</taxon>
        <taxon>Mollusca</taxon>
        <taxon>Gastropoda</taxon>
        <taxon>Heterobranchia</taxon>
        <taxon>Euthyneura</taxon>
        <taxon>Panpulmonata</taxon>
        <taxon>Eupulmonata</taxon>
        <taxon>Stylommatophora</taxon>
        <taxon>Helicina</taxon>
        <taxon>Helicoidea</taxon>
        <taxon>Geomitridae</taxon>
        <taxon>Candidula</taxon>
    </lineage>
</organism>
<protein>
    <submittedName>
        <fullName evidence="1">Uncharacterized protein</fullName>
    </submittedName>
</protein>
<sequence>MHYNVKRNSPKYVGFYDMLVKKEKCGRGRRLERGRRALRFLPAKKCHLLTKDVCVVGSRFDLGRQCGGVTSVVWSRFDLGRLCCRSVVWSRFDLGRLCGGSVVWSRFDLGRL</sequence>
<evidence type="ECO:0000313" key="2">
    <source>
        <dbReference type="Proteomes" id="UP000678393"/>
    </source>
</evidence>
<dbReference type="Proteomes" id="UP000678393">
    <property type="component" value="Unassembled WGS sequence"/>
</dbReference>
<keyword evidence="2" id="KW-1185">Reference proteome</keyword>
<gene>
    <name evidence="1" type="ORF">CUNI_LOCUS17983</name>
</gene>
<accession>A0A8S3ZXR8</accession>
<comment type="caution">
    <text evidence="1">The sequence shown here is derived from an EMBL/GenBank/DDBJ whole genome shotgun (WGS) entry which is preliminary data.</text>
</comment>
<dbReference type="AlphaFoldDB" id="A0A8S3ZXR8"/>
<dbReference type="EMBL" id="CAJHNH020005346">
    <property type="protein sequence ID" value="CAG5132425.1"/>
    <property type="molecule type" value="Genomic_DNA"/>
</dbReference>
<proteinExistence type="predicted"/>
<evidence type="ECO:0000313" key="1">
    <source>
        <dbReference type="EMBL" id="CAG5132425.1"/>
    </source>
</evidence>
<feature type="non-terminal residue" evidence="1">
    <location>
        <position position="1"/>
    </location>
</feature>
<name>A0A8S3ZXR8_9EUPU</name>
<reference evidence="1" key="1">
    <citation type="submission" date="2021-04" db="EMBL/GenBank/DDBJ databases">
        <authorList>
            <consortium name="Molecular Ecology Group"/>
        </authorList>
    </citation>
    <scope>NUCLEOTIDE SEQUENCE</scope>
</reference>